<dbReference type="Proteomes" id="UP000182063">
    <property type="component" value="Chromosome"/>
</dbReference>
<dbReference type="AlphaFoldDB" id="A0A1L3ZYA5"/>
<reference evidence="3" key="1">
    <citation type="submission" date="2016-11" db="EMBL/GenBank/DDBJ databases">
        <title>Complete Genome Sequence of alachlor-degrading Sphingomonas sp. strain JJ-A5.</title>
        <authorList>
            <person name="Lee H."/>
            <person name="Ka J.-O."/>
        </authorList>
    </citation>
    <scope>NUCLEOTIDE SEQUENCE [LARGE SCALE GENOMIC DNA]</scope>
    <source>
        <strain evidence="3">JJ-A5</strain>
    </source>
</reference>
<feature type="compositionally biased region" description="Polar residues" evidence="1">
    <location>
        <begin position="222"/>
        <end position="246"/>
    </location>
</feature>
<keyword evidence="3" id="KW-1185">Reference proteome</keyword>
<name>A0A1L3ZYA5_9SPHN</name>
<dbReference type="KEGG" id="sphj:BSL82_15850"/>
<feature type="region of interest" description="Disordered" evidence="1">
    <location>
        <begin position="172"/>
        <end position="246"/>
    </location>
</feature>
<dbReference type="EMBL" id="CP018221">
    <property type="protein sequence ID" value="API60579.1"/>
    <property type="molecule type" value="Genomic_DNA"/>
</dbReference>
<dbReference type="STRING" id="1921510.BSL82_15850"/>
<evidence type="ECO:0000256" key="1">
    <source>
        <dbReference type="SAM" id="MobiDB-lite"/>
    </source>
</evidence>
<sequence>MMDFSQGAGQSSGSDLIPNGQLAWAILNVRAVKASKSGGQYIDVELTIDDSQPYARRKIWEMIGDPNFPGNSEEYRQMGLVAISRILESGRGAGPNNPAGYKINQYQDLHGLRVAIKIGISKGKDGYDDKNRVVEWLTPNPSSASGFKEFEALQQGIYNKAAAKPAAAAQTGFGFGGQGNPAPPATAGFGSPQTQAQPAPNTNAGFQQPQQGGANGFAGNATQPSAQPVNANASPSENWLAQANAQ</sequence>
<organism evidence="2 3">
    <name type="scientific">Tardibacter chloracetimidivorans</name>
    <dbReference type="NCBI Taxonomy" id="1921510"/>
    <lineage>
        <taxon>Bacteria</taxon>
        <taxon>Pseudomonadati</taxon>
        <taxon>Pseudomonadota</taxon>
        <taxon>Alphaproteobacteria</taxon>
        <taxon>Sphingomonadales</taxon>
        <taxon>Sphingomonadaceae</taxon>
        <taxon>Tardibacter</taxon>
    </lineage>
</organism>
<evidence type="ECO:0000313" key="3">
    <source>
        <dbReference type="Proteomes" id="UP000182063"/>
    </source>
</evidence>
<gene>
    <name evidence="2" type="ORF">BSL82_15850</name>
</gene>
<dbReference type="RefSeq" id="WP_072598240.1">
    <property type="nucleotide sequence ID" value="NZ_CP018221.1"/>
</dbReference>
<dbReference type="OrthoDB" id="7837554at2"/>
<feature type="compositionally biased region" description="Low complexity" evidence="1">
    <location>
        <begin position="203"/>
        <end position="221"/>
    </location>
</feature>
<feature type="compositionally biased region" description="Polar residues" evidence="1">
    <location>
        <begin position="191"/>
        <end position="202"/>
    </location>
</feature>
<evidence type="ECO:0000313" key="2">
    <source>
        <dbReference type="EMBL" id="API60579.1"/>
    </source>
</evidence>
<accession>A0A1L3ZYA5</accession>
<protein>
    <submittedName>
        <fullName evidence="2">Uncharacterized protein</fullName>
    </submittedName>
</protein>
<proteinExistence type="predicted"/>